<protein>
    <submittedName>
        <fullName evidence="1">Uncharacterized protein</fullName>
    </submittedName>
</protein>
<organism evidence="1 2">
    <name type="scientific">Candidatus Methanofishera endochildressiae</name>
    <dbReference type="NCBI Taxonomy" id="2738884"/>
    <lineage>
        <taxon>Bacteria</taxon>
        <taxon>Pseudomonadati</taxon>
        <taxon>Pseudomonadota</taxon>
        <taxon>Gammaproteobacteria</taxon>
        <taxon>Candidatus Methanofishera</taxon>
    </lineage>
</organism>
<dbReference type="AlphaFoldDB" id="A0A7Z0MN17"/>
<sequence length="45" mass="4945">MLGLDRQKNFFPACPPPFLRPFSGMAAPPAGLSARLALWLLYQLA</sequence>
<gene>
    <name evidence="1" type="ORF">H0A75_00765</name>
</gene>
<comment type="caution">
    <text evidence="1">The sequence shown here is derived from an EMBL/GenBank/DDBJ whole genome shotgun (WGS) entry which is preliminary data.</text>
</comment>
<proteinExistence type="predicted"/>
<dbReference type="EMBL" id="JACCHS010000006">
    <property type="protein sequence ID" value="NYT46452.1"/>
    <property type="molecule type" value="Genomic_DNA"/>
</dbReference>
<evidence type="ECO:0000313" key="1">
    <source>
        <dbReference type="EMBL" id="NYT46452.1"/>
    </source>
</evidence>
<evidence type="ECO:0000313" key="2">
    <source>
        <dbReference type="Proteomes" id="UP000537890"/>
    </source>
</evidence>
<dbReference type="Proteomes" id="UP000537890">
    <property type="component" value="Unassembled WGS sequence"/>
</dbReference>
<name>A0A7Z0MN17_9GAMM</name>
<reference evidence="1 2" key="1">
    <citation type="submission" date="2020-05" db="EMBL/GenBank/DDBJ databases">
        <title>Horizontal transmission and recombination maintain forever young bacterial symbiont genomes.</title>
        <authorList>
            <person name="Russell S.L."/>
            <person name="Pepper-Tunick E."/>
            <person name="Svedberg J."/>
            <person name="Byrne A."/>
            <person name="Ruelas Castillo J."/>
            <person name="Vollmers C."/>
            <person name="Beinart R.A."/>
            <person name="Corbett-Detig R."/>
        </authorList>
    </citation>
    <scope>NUCLEOTIDE SEQUENCE [LARGE SCALE GENOMIC DNA]</scope>
    <source>
        <strain evidence="1">4727-3</strain>
    </source>
</reference>
<accession>A0A7Z0MN17</accession>